<comment type="caution">
    <text evidence="2">The sequence shown here is derived from an EMBL/GenBank/DDBJ whole genome shotgun (WGS) entry which is preliminary data.</text>
</comment>
<name>A0A8J3NSM9_9ACTN</name>
<evidence type="ECO:0000313" key="2">
    <source>
        <dbReference type="EMBL" id="GIF90761.1"/>
    </source>
</evidence>
<accession>A0A8J3NSM9</accession>
<proteinExistence type="predicted"/>
<sequence length="120" mass="13401">MPYISSVVIHCRDPYLMAPFWSLVTGLPVHEEDVVKLAERSLAERESVLLHDPSGTEPDVWLAQAVDLLPAGRIHLDIVADDEERAAIVAAGATLVREQEDLTVYTDPEGNEFCLLRERH</sequence>
<dbReference type="RefSeq" id="WP_191843028.1">
    <property type="nucleotide sequence ID" value="NZ_BAAALB010000031.1"/>
</dbReference>
<dbReference type="EMBL" id="BONG01000025">
    <property type="protein sequence ID" value="GIF90761.1"/>
    <property type="molecule type" value="Genomic_DNA"/>
</dbReference>
<dbReference type="InterPro" id="IPR029068">
    <property type="entry name" value="Glyas_Bleomycin-R_OHBP_Dase"/>
</dbReference>
<dbReference type="AlphaFoldDB" id="A0A8J3NSM9"/>
<dbReference type="PANTHER" id="PTHR35908">
    <property type="entry name" value="HYPOTHETICAL FUSION PROTEIN"/>
    <property type="match status" value="1"/>
</dbReference>
<dbReference type="InterPro" id="IPR041581">
    <property type="entry name" value="Glyoxalase_6"/>
</dbReference>
<keyword evidence="3" id="KW-1185">Reference proteome</keyword>
<evidence type="ECO:0000259" key="1">
    <source>
        <dbReference type="Pfam" id="PF18029"/>
    </source>
</evidence>
<reference evidence="2 3" key="1">
    <citation type="submission" date="2021-01" db="EMBL/GenBank/DDBJ databases">
        <title>Whole genome shotgun sequence of Catellatospora chokoriensis NBRC 107358.</title>
        <authorList>
            <person name="Komaki H."/>
            <person name="Tamura T."/>
        </authorList>
    </citation>
    <scope>NUCLEOTIDE SEQUENCE [LARGE SCALE GENOMIC DNA]</scope>
    <source>
        <strain evidence="2 3">NBRC 107358</strain>
    </source>
</reference>
<gene>
    <name evidence="2" type="ORF">Cch02nite_42050</name>
</gene>
<feature type="domain" description="Glyoxalase-like" evidence="1">
    <location>
        <begin position="6"/>
        <end position="116"/>
    </location>
</feature>
<dbReference type="Proteomes" id="UP000619293">
    <property type="component" value="Unassembled WGS sequence"/>
</dbReference>
<dbReference type="PANTHER" id="PTHR35908:SF1">
    <property type="entry name" value="CONSERVED PROTEIN"/>
    <property type="match status" value="1"/>
</dbReference>
<dbReference type="Gene3D" id="3.10.180.10">
    <property type="entry name" value="2,3-Dihydroxybiphenyl 1,2-Dioxygenase, domain 1"/>
    <property type="match status" value="1"/>
</dbReference>
<evidence type="ECO:0000313" key="3">
    <source>
        <dbReference type="Proteomes" id="UP000619293"/>
    </source>
</evidence>
<dbReference type="SUPFAM" id="SSF54593">
    <property type="entry name" value="Glyoxalase/Bleomycin resistance protein/Dihydroxybiphenyl dioxygenase"/>
    <property type="match status" value="1"/>
</dbReference>
<protein>
    <submittedName>
        <fullName evidence="2">Glyoxalase</fullName>
    </submittedName>
</protein>
<organism evidence="2 3">
    <name type="scientific">Catellatospora chokoriensis</name>
    <dbReference type="NCBI Taxonomy" id="310353"/>
    <lineage>
        <taxon>Bacteria</taxon>
        <taxon>Bacillati</taxon>
        <taxon>Actinomycetota</taxon>
        <taxon>Actinomycetes</taxon>
        <taxon>Micromonosporales</taxon>
        <taxon>Micromonosporaceae</taxon>
        <taxon>Catellatospora</taxon>
    </lineage>
</organism>
<dbReference type="Pfam" id="PF18029">
    <property type="entry name" value="Glyoxalase_6"/>
    <property type="match status" value="1"/>
</dbReference>